<protein>
    <submittedName>
        <fullName evidence="1">Uncharacterized protein</fullName>
    </submittedName>
</protein>
<evidence type="ECO:0000313" key="2">
    <source>
        <dbReference type="Proteomes" id="UP000663908"/>
    </source>
</evidence>
<gene>
    <name evidence="1" type="ORF">S1361_32550</name>
</gene>
<reference evidence="1 2" key="1">
    <citation type="submission" date="2021-03" db="EMBL/GenBank/DDBJ databases">
        <title>Complete genome sequence of Streptomyces cyanogenus S136, producer of anticancer angucycline landomycin A.</title>
        <authorList>
            <person name="Hrab P."/>
            <person name="Ruckert C."/>
            <person name="Busche T."/>
            <person name="Ostash I."/>
            <person name="Kalinowski J."/>
            <person name="Fedorenko V."/>
            <person name="Yushchuk O."/>
            <person name="Ostash B."/>
        </authorList>
    </citation>
    <scope>NUCLEOTIDE SEQUENCE [LARGE SCALE GENOMIC DNA]</scope>
    <source>
        <strain evidence="1 2">S136</strain>
    </source>
</reference>
<accession>A0ABX7TZA1</accession>
<keyword evidence="2" id="KW-1185">Reference proteome</keyword>
<organism evidence="1 2">
    <name type="scientific">Streptomyces cyanogenus</name>
    <dbReference type="NCBI Taxonomy" id="80860"/>
    <lineage>
        <taxon>Bacteria</taxon>
        <taxon>Bacillati</taxon>
        <taxon>Actinomycetota</taxon>
        <taxon>Actinomycetes</taxon>
        <taxon>Kitasatosporales</taxon>
        <taxon>Streptomycetaceae</taxon>
        <taxon>Streptomyces</taxon>
    </lineage>
</organism>
<evidence type="ECO:0000313" key="1">
    <source>
        <dbReference type="EMBL" id="QTE02108.1"/>
    </source>
</evidence>
<dbReference type="EMBL" id="CP071839">
    <property type="protein sequence ID" value="QTE02108.1"/>
    <property type="molecule type" value="Genomic_DNA"/>
</dbReference>
<sequence>MEWFDDRELSYLGWTWNTWDCSSGPSLISAYDGTPTA</sequence>
<proteinExistence type="predicted"/>
<name>A0ABX7TZA1_STRCY</name>
<dbReference type="Proteomes" id="UP000663908">
    <property type="component" value="Chromosome"/>
</dbReference>